<dbReference type="Proteomes" id="UP000230069">
    <property type="component" value="Unassembled WGS sequence"/>
</dbReference>
<evidence type="ECO:0000313" key="3">
    <source>
        <dbReference type="EMBL" id="PIA56389.1"/>
    </source>
</evidence>
<dbReference type="InParanoid" id="A0A2G5EKX2"/>
<accession>A0A2G5EKX2</accession>
<dbReference type="STRING" id="218851.A0A2G5EKX2"/>
<proteinExistence type="predicted"/>
<protein>
    <recommendedName>
        <fullName evidence="5">Chaperone protein dnaJ 15</fullName>
    </recommendedName>
</protein>
<dbReference type="OrthoDB" id="10250354at2759"/>
<evidence type="ECO:0008006" key="5">
    <source>
        <dbReference type="Google" id="ProtNLM"/>
    </source>
</evidence>
<keyword evidence="4" id="KW-1185">Reference proteome</keyword>
<feature type="coiled-coil region" evidence="1">
    <location>
        <begin position="206"/>
        <end position="250"/>
    </location>
</feature>
<dbReference type="EMBL" id="KZ305024">
    <property type="protein sequence ID" value="PIA56389.1"/>
    <property type="molecule type" value="Genomic_DNA"/>
</dbReference>
<keyword evidence="1" id="KW-0175">Coiled coil</keyword>
<reference evidence="3 4" key="1">
    <citation type="submission" date="2017-09" db="EMBL/GenBank/DDBJ databases">
        <title>WGS assembly of Aquilegia coerulea Goldsmith.</title>
        <authorList>
            <person name="Hodges S."/>
            <person name="Kramer E."/>
            <person name="Nordborg M."/>
            <person name="Tomkins J."/>
            <person name="Borevitz J."/>
            <person name="Derieg N."/>
            <person name="Yan J."/>
            <person name="Mihaltcheva S."/>
            <person name="Hayes R.D."/>
            <person name="Rokhsar D."/>
        </authorList>
    </citation>
    <scope>NUCLEOTIDE SEQUENCE [LARGE SCALE GENOMIC DNA]</scope>
    <source>
        <strain evidence="4">cv. Goldsmith</strain>
    </source>
</reference>
<feature type="region of interest" description="Disordered" evidence="2">
    <location>
        <begin position="282"/>
        <end position="320"/>
    </location>
</feature>
<sequence length="342" mass="38305">MDLSKFGTVHTMTLAALFSSKLGFPMKTTISANVLKDALRGTFTIRPLTIGTSVSGKVEKQCAHFFGVTILEEQAQAGIVVRVTSAAQSKFKILYFEQDAINGGYDLSLQEDSDMITTGKVVTSAGMYFLHFQVYRLDSTVTALAMAKDLKAAYFKRLEGLQPCEVSELKAGTHIFAVYGDHFSKTTSYTIEALCAKTFEDTSEKLKEIESQILRKRIELRQFETAYRNLQNAQSETEEYRNAVARYQEFHIRYRHENQTVNELLKQRDNIHSSFTTIASSGNNITGSSSSSSSKVTVEEFKAQSPGEDAAASIPYSDKSSKKKWYFNLNLKNSDLTKRLLE</sequence>
<name>A0A2G5EKX2_AQUCA</name>
<dbReference type="PANTHER" id="PTHR44272:SF3">
    <property type="entry name" value="J DOMAIN-CONTAINING PROTEIN"/>
    <property type="match status" value="1"/>
</dbReference>
<dbReference type="PANTHER" id="PTHR44272">
    <property type="entry name" value="DNAJ DOMAIN (PROKARYOTIC HEAT SHOCK PROTEIN)"/>
    <property type="match status" value="1"/>
</dbReference>
<dbReference type="AlphaFoldDB" id="A0A2G5EKX2"/>
<feature type="compositionally biased region" description="Low complexity" evidence="2">
    <location>
        <begin position="282"/>
        <end position="294"/>
    </location>
</feature>
<evidence type="ECO:0000256" key="1">
    <source>
        <dbReference type="SAM" id="Coils"/>
    </source>
</evidence>
<gene>
    <name evidence="3" type="ORF">AQUCO_00700601v1</name>
</gene>
<evidence type="ECO:0000256" key="2">
    <source>
        <dbReference type="SAM" id="MobiDB-lite"/>
    </source>
</evidence>
<dbReference type="InterPro" id="IPR052812">
    <property type="entry name" value="Plant_DnaJ_domain"/>
</dbReference>
<evidence type="ECO:0000313" key="4">
    <source>
        <dbReference type="Proteomes" id="UP000230069"/>
    </source>
</evidence>
<organism evidence="3 4">
    <name type="scientific">Aquilegia coerulea</name>
    <name type="common">Rocky mountain columbine</name>
    <dbReference type="NCBI Taxonomy" id="218851"/>
    <lineage>
        <taxon>Eukaryota</taxon>
        <taxon>Viridiplantae</taxon>
        <taxon>Streptophyta</taxon>
        <taxon>Embryophyta</taxon>
        <taxon>Tracheophyta</taxon>
        <taxon>Spermatophyta</taxon>
        <taxon>Magnoliopsida</taxon>
        <taxon>Ranunculales</taxon>
        <taxon>Ranunculaceae</taxon>
        <taxon>Thalictroideae</taxon>
        <taxon>Aquilegia</taxon>
    </lineage>
</organism>